<keyword evidence="1" id="KW-1133">Transmembrane helix</keyword>
<keyword evidence="3" id="KW-1185">Reference proteome</keyword>
<protein>
    <submittedName>
        <fullName evidence="2">Uncharacterized protein</fullName>
    </submittedName>
</protein>
<gene>
    <name evidence="2" type="ORF">FHR83_007203</name>
</gene>
<proteinExistence type="predicted"/>
<comment type="caution">
    <text evidence="2">The sequence shown here is derived from an EMBL/GenBank/DDBJ whole genome shotgun (WGS) entry which is preliminary data.</text>
</comment>
<feature type="transmembrane region" description="Helical" evidence="1">
    <location>
        <begin position="13"/>
        <end position="34"/>
    </location>
</feature>
<dbReference type="Proteomes" id="UP000590749">
    <property type="component" value="Unassembled WGS sequence"/>
</dbReference>
<evidence type="ECO:0000313" key="2">
    <source>
        <dbReference type="EMBL" id="MBB3099496.1"/>
    </source>
</evidence>
<name>A0A7W5ANF6_9ACTN</name>
<dbReference type="EMBL" id="JACHXF010000019">
    <property type="protein sequence ID" value="MBB3099496.1"/>
    <property type="molecule type" value="Genomic_DNA"/>
</dbReference>
<dbReference type="RefSeq" id="WP_183225562.1">
    <property type="nucleotide sequence ID" value="NZ_BMPW01000023.1"/>
</dbReference>
<keyword evidence="1" id="KW-0472">Membrane</keyword>
<accession>A0A7W5ANF6</accession>
<reference evidence="2 3" key="1">
    <citation type="submission" date="2020-08" db="EMBL/GenBank/DDBJ databases">
        <title>Genomic Encyclopedia of Type Strains, Phase III (KMG-III): the genomes of soil and plant-associated and newly described type strains.</title>
        <authorList>
            <person name="Whitman W."/>
        </authorList>
    </citation>
    <scope>NUCLEOTIDE SEQUENCE [LARGE SCALE GENOMIC DNA]</scope>
    <source>
        <strain evidence="2 3">CECT 3287</strain>
    </source>
</reference>
<keyword evidence="1" id="KW-0812">Transmembrane</keyword>
<evidence type="ECO:0000256" key="1">
    <source>
        <dbReference type="SAM" id="Phobius"/>
    </source>
</evidence>
<dbReference type="AlphaFoldDB" id="A0A7W5ANF6"/>
<organism evidence="2 3">
    <name type="scientific">Actinoplanes campanulatus</name>
    <dbReference type="NCBI Taxonomy" id="113559"/>
    <lineage>
        <taxon>Bacteria</taxon>
        <taxon>Bacillati</taxon>
        <taxon>Actinomycetota</taxon>
        <taxon>Actinomycetes</taxon>
        <taxon>Micromonosporales</taxon>
        <taxon>Micromonosporaceae</taxon>
        <taxon>Actinoplanes</taxon>
    </lineage>
</organism>
<sequence>MTTVDSAPRTTRVVTYLILGIVFLTLAGIGLATFRTAKSSHEARRKADRLVATLGLPAAANERIAQVLGDDGGLVCAAPNDELARSQLLATLSNGAGGPGARPVIADEQALNGMRAIIQVYCPDEADEFEQFVADLKLADTAK</sequence>
<evidence type="ECO:0000313" key="3">
    <source>
        <dbReference type="Proteomes" id="UP000590749"/>
    </source>
</evidence>